<dbReference type="PROSITE" id="PS51909">
    <property type="entry name" value="LYSOZYME_I"/>
    <property type="match status" value="1"/>
</dbReference>
<keyword evidence="8" id="KW-1185">Reference proteome</keyword>
<dbReference type="CDD" id="cd16890">
    <property type="entry name" value="lyz_i"/>
    <property type="match status" value="1"/>
</dbReference>
<evidence type="ECO:0000256" key="2">
    <source>
        <dbReference type="ARBA" id="ARBA00012732"/>
    </source>
</evidence>
<organism evidence="8 9">
    <name type="scientific">Polistes dominula</name>
    <name type="common">European paper wasp</name>
    <name type="synonym">Vespa dominula</name>
    <dbReference type="NCBI Taxonomy" id="743375"/>
    <lineage>
        <taxon>Eukaryota</taxon>
        <taxon>Metazoa</taxon>
        <taxon>Ecdysozoa</taxon>
        <taxon>Arthropoda</taxon>
        <taxon>Hexapoda</taxon>
        <taxon>Insecta</taxon>
        <taxon>Pterygota</taxon>
        <taxon>Neoptera</taxon>
        <taxon>Endopterygota</taxon>
        <taxon>Hymenoptera</taxon>
        <taxon>Apocrita</taxon>
        <taxon>Aculeata</taxon>
        <taxon>Vespoidea</taxon>
        <taxon>Vespidae</taxon>
        <taxon>Polistinae</taxon>
        <taxon>Polistini</taxon>
        <taxon>Polistes</taxon>
    </lineage>
</organism>
<dbReference type="PANTHER" id="PTHR11195">
    <property type="entry name" value="DESTABILASE-RELATED"/>
    <property type="match status" value="1"/>
</dbReference>
<sequence>MSKQFYQFIGIFVCFLTFTGIYAQNPIEVSKVCLGCICEAVSGCKTTLGCNGDVCGPFRITHAYWVDAGKPTLNNEANTNEGAYPNCVNDAFCAGNAVESYMKKFGRDCNGDGIVNCDDYIRIHRYGKNGCMNQLDSKLEYVYKTCIQMFN</sequence>
<evidence type="ECO:0000256" key="5">
    <source>
        <dbReference type="ARBA" id="ARBA00022801"/>
    </source>
</evidence>
<feature type="signal peptide" evidence="7">
    <location>
        <begin position="1"/>
        <end position="23"/>
    </location>
</feature>
<evidence type="ECO:0000256" key="7">
    <source>
        <dbReference type="SAM" id="SignalP"/>
    </source>
</evidence>
<evidence type="ECO:0000256" key="1">
    <source>
        <dbReference type="ARBA" id="ARBA00000632"/>
    </source>
</evidence>
<dbReference type="Gene3D" id="1.10.530.10">
    <property type="match status" value="1"/>
</dbReference>
<keyword evidence="3" id="KW-0929">Antimicrobial</keyword>
<evidence type="ECO:0000256" key="6">
    <source>
        <dbReference type="ARBA" id="ARBA00023295"/>
    </source>
</evidence>
<feature type="chain" id="PRO_5045235706" description="lysozyme" evidence="7">
    <location>
        <begin position="24"/>
        <end position="151"/>
    </location>
</feature>
<dbReference type="PROSITE" id="PS00018">
    <property type="entry name" value="EF_HAND_1"/>
    <property type="match status" value="1"/>
</dbReference>
<comment type="catalytic activity">
    <reaction evidence="1">
        <text>Hydrolysis of (1-&gt;4)-beta-linkages between N-acetylmuramic acid and N-acetyl-D-glucosamine residues in a peptidoglycan and between N-acetyl-D-glucosamine residues in chitodextrins.</text>
        <dbReference type="EC" id="3.2.1.17"/>
    </reaction>
</comment>
<dbReference type="PANTHER" id="PTHR11195:SF22">
    <property type="entry name" value="LYSOZYME"/>
    <property type="match status" value="1"/>
</dbReference>
<name>A0ABM1J1C0_POLDO</name>
<reference evidence="9" key="1">
    <citation type="submission" date="2025-08" db="UniProtKB">
        <authorList>
            <consortium name="RefSeq"/>
        </authorList>
    </citation>
    <scope>IDENTIFICATION</scope>
    <source>
        <tissue evidence="9">Whole body</tissue>
    </source>
</reference>
<keyword evidence="6" id="KW-0326">Glycosidase</keyword>
<evidence type="ECO:0000313" key="8">
    <source>
        <dbReference type="Proteomes" id="UP000694924"/>
    </source>
</evidence>
<keyword evidence="5" id="KW-0378">Hydrolase</keyword>
<dbReference type="InterPro" id="IPR008597">
    <property type="entry name" value="Invert_lysozyme"/>
</dbReference>
<evidence type="ECO:0000313" key="9">
    <source>
        <dbReference type="RefSeq" id="XP_015186257.1"/>
    </source>
</evidence>
<dbReference type="Proteomes" id="UP000694924">
    <property type="component" value="Unplaced"/>
</dbReference>
<keyword evidence="4" id="KW-0081">Bacteriolytic enzyme</keyword>
<dbReference type="GeneID" id="107071623"/>
<keyword evidence="7" id="KW-0732">Signal</keyword>
<dbReference type="Pfam" id="PF05497">
    <property type="entry name" value="Destabilase"/>
    <property type="match status" value="1"/>
</dbReference>
<protein>
    <recommendedName>
        <fullName evidence="2">lysozyme</fullName>
        <ecNumber evidence="2">3.2.1.17</ecNumber>
    </recommendedName>
</protein>
<accession>A0ABM1J1C0</accession>
<dbReference type="InterPro" id="IPR018247">
    <property type="entry name" value="EF_Hand_1_Ca_BS"/>
</dbReference>
<evidence type="ECO:0000256" key="4">
    <source>
        <dbReference type="ARBA" id="ARBA00022638"/>
    </source>
</evidence>
<dbReference type="EC" id="3.2.1.17" evidence="2"/>
<evidence type="ECO:0000256" key="3">
    <source>
        <dbReference type="ARBA" id="ARBA00022529"/>
    </source>
</evidence>
<proteinExistence type="predicted"/>
<gene>
    <name evidence="9" type="primary">LOC107071623</name>
</gene>
<dbReference type="RefSeq" id="XP_015186257.1">
    <property type="nucleotide sequence ID" value="XM_015330771.1"/>
</dbReference>